<proteinExistence type="predicted"/>
<comment type="caution">
    <text evidence="2">The sequence shown here is derived from an EMBL/GenBank/DDBJ whole genome shotgun (WGS) entry which is preliminary data.</text>
</comment>
<dbReference type="EMBL" id="JBCEVZ010000067">
    <property type="protein sequence ID" value="MEL5996308.1"/>
    <property type="molecule type" value="Genomic_DNA"/>
</dbReference>
<evidence type="ECO:0000259" key="1">
    <source>
        <dbReference type="Pfam" id="PF15615"/>
    </source>
</evidence>
<keyword evidence="3" id="KW-1185">Reference proteome</keyword>
<sequence>MIIDVTGQDVPLRFQVTVSVTEPVRSPAPATSYTPPDYGYDMPKLGKQYRKKLDLTPQQVEWLDKFWPPHNVFIELKGGCVATIQLYLQALPALETAMQRKGASLAAVVAQTQEESLRLRKTTPNPYGYSWNEYDEGYQRDQIEATIYSTIFRRCENVVREAYGHKRKLAAEFTGMDGALAAGLEMELGQFLDALLPSLAATISAPDEATELALNLQNVTRWKQQLEQLAAHLSTTTAEAFAEGVQQLGQRNARNPALENIFFEASKLMARFDREAALRFYLQYVYHDLNSVTINNKPLAKTIQKSLFPQPDQLQRFEAIINQLVQDKNLPQALSQVPTVYARQRRKIELDLGAIRAVQHQHAGTVELLNEYLQDEPETTAAPVSIPPLAPFVSEALPEEEIQLAVLAPAPVVTTTSGAFAAAWALTATQEALLARFAAQELTLPQAEVEAFARQHGALRNQLIDSINEQCYERLDDVLIEEDGDTYTIYESYYQQLATPC</sequence>
<protein>
    <submittedName>
        <fullName evidence="2">Tellurite resistance TerB C-terminal domain-containing protein</fullName>
    </submittedName>
</protein>
<name>A0ABU9M2H3_9BACT</name>
<gene>
    <name evidence="2" type="ORF">AAFH49_18990</name>
</gene>
<dbReference type="InterPro" id="IPR028932">
    <property type="entry name" value="TerB-C"/>
</dbReference>
<feature type="domain" description="TerB-C" evidence="1">
    <location>
        <begin position="336"/>
        <end position="497"/>
    </location>
</feature>
<evidence type="ECO:0000313" key="2">
    <source>
        <dbReference type="EMBL" id="MEL5996308.1"/>
    </source>
</evidence>
<organism evidence="2 3">
    <name type="scientific">Hymenobacter segetis</name>
    <dbReference type="NCBI Taxonomy" id="2025509"/>
    <lineage>
        <taxon>Bacteria</taxon>
        <taxon>Pseudomonadati</taxon>
        <taxon>Bacteroidota</taxon>
        <taxon>Cytophagia</taxon>
        <taxon>Cytophagales</taxon>
        <taxon>Hymenobacteraceae</taxon>
        <taxon>Hymenobacter</taxon>
    </lineage>
</organism>
<reference evidence="2 3" key="1">
    <citation type="journal article" date="2018" name="Arch. Microbiol.">
        <title>Hymenobacter segetis sp. nov., isolated from soil.</title>
        <authorList>
            <person name="Ten L.N."/>
            <person name="Lim S.J."/>
            <person name="Kim B.O."/>
            <person name="Kang I.K."/>
            <person name="Jung H.Y."/>
        </authorList>
    </citation>
    <scope>NUCLEOTIDE SEQUENCE [LARGE SCALE GENOMIC DNA]</scope>
    <source>
        <strain evidence="2 3">S7-3-11</strain>
    </source>
</reference>
<evidence type="ECO:0000313" key="3">
    <source>
        <dbReference type="Proteomes" id="UP001479606"/>
    </source>
</evidence>
<dbReference type="Proteomes" id="UP001479606">
    <property type="component" value="Unassembled WGS sequence"/>
</dbReference>
<dbReference type="RefSeq" id="WP_342300654.1">
    <property type="nucleotide sequence ID" value="NZ_JBCEVZ010000067.1"/>
</dbReference>
<dbReference type="Pfam" id="PF15615">
    <property type="entry name" value="TerB_C"/>
    <property type="match status" value="1"/>
</dbReference>
<accession>A0ABU9M2H3</accession>